<protein>
    <submittedName>
        <fullName evidence="3">Acyl dehydratase</fullName>
    </submittedName>
</protein>
<dbReference type="InterPro" id="IPR002539">
    <property type="entry name" value="MaoC-like_dom"/>
</dbReference>
<comment type="caution">
    <text evidence="3">The sequence shown here is derived from an EMBL/GenBank/DDBJ whole genome shotgun (WGS) entry which is preliminary data.</text>
</comment>
<evidence type="ECO:0000313" key="3">
    <source>
        <dbReference type="EMBL" id="MET4575359.1"/>
    </source>
</evidence>
<keyword evidence="4" id="KW-1185">Reference proteome</keyword>
<evidence type="ECO:0000259" key="1">
    <source>
        <dbReference type="Pfam" id="PF01575"/>
    </source>
</evidence>
<reference evidence="3 4" key="1">
    <citation type="submission" date="2024-06" db="EMBL/GenBank/DDBJ databases">
        <title>Sorghum-associated microbial communities from plants grown in Nebraska, USA.</title>
        <authorList>
            <person name="Schachtman D."/>
        </authorList>
    </citation>
    <scope>NUCLEOTIDE SEQUENCE [LARGE SCALE GENOMIC DNA]</scope>
    <source>
        <strain evidence="3 4">2709</strain>
    </source>
</reference>
<organism evidence="3 4">
    <name type="scientific">Ottowia thiooxydans</name>
    <dbReference type="NCBI Taxonomy" id="219182"/>
    <lineage>
        <taxon>Bacteria</taxon>
        <taxon>Pseudomonadati</taxon>
        <taxon>Pseudomonadota</taxon>
        <taxon>Betaproteobacteria</taxon>
        <taxon>Burkholderiales</taxon>
        <taxon>Comamonadaceae</taxon>
        <taxon>Ottowia</taxon>
    </lineage>
</organism>
<dbReference type="InterPro" id="IPR029069">
    <property type="entry name" value="HotDog_dom_sf"/>
</dbReference>
<sequence length="285" mass="30889">MALNRQQLLEWKVDDIVQTYNERDTMLYSLSLGLGMNPIDSAELSYVLEPAPNVFPTMALVLGNPGPWTGHPALGIDRKMIVHGEQGITWHRCLPASGTVIGQTRVLDVIDKGVEKGALLLTERNLYLAESNELIASITGTTVCRGNGGFGGPSGPVPPPHKLPDRAPDLAVDMPTTPQAALLYRLNGDYNTLHADPIRARQAGFPRPISHGLFSFGLCARAVVQSHCGMDGTRLKAFSGRFASPAYPGETLRIQLWRDGDVVSFNAIETLRNVQVVSNGRAQIT</sequence>
<feature type="domain" description="Peroxisomal multifunctional enzyme type 2-like N-terminal" evidence="2">
    <location>
        <begin position="19"/>
        <end position="146"/>
    </location>
</feature>
<dbReference type="SUPFAM" id="SSF54637">
    <property type="entry name" value="Thioesterase/thiol ester dehydrase-isomerase"/>
    <property type="match status" value="2"/>
</dbReference>
<dbReference type="Proteomes" id="UP001549320">
    <property type="component" value="Unassembled WGS sequence"/>
</dbReference>
<dbReference type="InterPro" id="IPR054357">
    <property type="entry name" value="MFE-2_N"/>
</dbReference>
<name>A0ABV2Q2V5_9BURK</name>
<evidence type="ECO:0000313" key="4">
    <source>
        <dbReference type="Proteomes" id="UP001549320"/>
    </source>
</evidence>
<dbReference type="CDD" id="cd03448">
    <property type="entry name" value="HDE_HSD"/>
    <property type="match status" value="1"/>
</dbReference>
<dbReference type="Pfam" id="PF22622">
    <property type="entry name" value="MFE-2_hydrat-2_N"/>
    <property type="match status" value="1"/>
</dbReference>
<accession>A0ABV2Q2V5</accession>
<dbReference type="PANTHER" id="PTHR13078">
    <property type="entry name" value="PEROXISOMAL MULTIFUNCTIONAL ENZYME TYPE 2-RELATED"/>
    <property type="match status" value="1"/>
</dbReference>
<dbReference type="PANTHER" id="PTHR13078:SF56">
    <property type="entry name" value="PEROXISOMAL MULTIFUNCTIONAL ENZYME TYPE 2"/>
    <property type="match status" value="1"/>
</dbReference>
<feature type="domain" description="MaoC-like" evidence="1">
    <location>
        <begin position="163"/>
        <end position="276"/>
    </location>
</feature>
<dbReference type="Gene3D" id="3.10.129.10">
    <property type="entry name" value="Hotdog Thioesterase"/>
    <property type="match status" value="1"/>
</dbReference>
<proteinExistence type="predicted"/>
<dbReference type="RefSeq" id="WP_354440750.1">
    <property type="nucleotide sequence ID" value="NZ_JBEPSH010000001.1"/>
</dbReference>
<gene>
    <name evidence="3" type="ORF">ABIE13_000456</name>
</gene>
<dbReference type="EMBL" id="JBEPSH010000001">
    <property type="protein sequence ID" value="MET4575359.1"/>
    <property type="molecule type" value="Genomic_DNA"/>
</dbReference>
<evidence type="ECO:0000259" key="2">
    <source>
        <dbReference type="Pfam" id="PF22622"/>
    </source>
</evidence>
<dbReference type="Pfam" id="PF01575">
    <property type="entry name" value="MaoC_dehydratas"/>
    <property type="match status" value="1"/>
</dbReference>